<evidence type="ECO:0000313" key="11">
    <source>
        <dbReference type="EnsemblMetazoa" id="XP_012056632.1"/>
    </source>
</evidence>
<keyword evidence="5" id="KW-0552">Olfaction</keyword>
<feature type="transmembrane region" description="Helical" evidence="10">
    <location>
        <begin position="102"/>
        <end position="123"/>
    </location>
</feature>
<evidence type="ECO:0000256" key="8">
    <source>
        <dbReference type="ARBA" id="ARBA00023170"/>
    </source>
</evidence>
<keyword evidence="12" id="KW-1185">Reference proteome</keyword>
<comment type="subcellular location">
    <subcellularLocation>
        <location evidence="1">Cell membrane</location>
        <topology evidence="1">Multi-pass membrane protein</topology>
    </subcellularLocation>
</comment>
<feature type="transmembrane region" description="Helical" evidence="10">
    <location>
        <begin position="6"/>
        <end position="21"/>
    </location>
</feature>
<dbReference type="GO" id="GO:0005886">
    <property type="term" value="C:plasma membrane"/>
    <property type="evidence" value="ECO:0007669"/>
    <property type="project" value="UniProtKB-SubCell"/>
</dbReference>
<keyword evidence="4 10" id="KW-0812">Transmembrane</keyword>
<keyword evidence="7 10" id="KW-0472">Membrane</keyword>
<evidence type="ECO:0000256" key="3">
    <source>
        <dbReference type="ARBA" id="ARBA00022606"/>
    </source>
</evidence>
<dbReference type="KEGG" id="acep:105619724"/>
<dbReference type="GO" id="GO:0005549">
    <property type="term" value="F:odorant binding"/>
    <property type="evidence" value="ECO:0007669"/>
    <property type="project" value="InterPro"/>
</dbReference>
<evidence type="ECO:0000256" key="5">
    <source>
        <dbReference type="ARBA" id="ARBA00022725"/>
    </source>
</evidence>
<dbReference type="PANTHER" id="PTHR21137:SF35">
    <property type="entry name" value="ODORANT RECEPTOR 19A-RELATED"/>
    <property type="match status" value="1"/>
</dbReference>
<reference evidence="12" key="1">
    <citation type="journal article" date="2011" name="PLoS Genet.">
        <title>The genome sequence of the leaf-cutter ant Atta cephalotes reveals insights into its obligate symbiotic lifestyle.</title>
        <authorList>
            <person name="Suen G."/>
            <person name="Teiling C."/>
            <person name="Li L."/>
            <person name="Holt C."/>
            <person name="Abouheif E."/>
            <person name="Bornberg-Bauer E."/>
            <person name="Bouffard P."/>
            <person name="Caldera E.J."/>
            <person name="Cash E."/>
            <person name="Cavanaugh A."/>
            <person name="Denas O."/>
            <person name="Elhaik E."/>
            <person name="Fave M.J."/>
            <person name="Gadau J."/>
            <person name="Gibson J.D."/>
            <person name="Graur D."/>
            <person name="Grubbs K.J."/>
            <person name="Hagen D.E."/>
            <person name="Harkins T.T."/>
            <person name="Helmkampf M."/>
            <person name="Hu H."/>
            <person name="Johnson B.R."/>
            <person name="Kim J."/>
            <person name="Marsh S.E."/>
            <person name="Moeller J.A."/>
            <person name="Munoz-Torres M.C."/>
            <person name="Murphy M.C."/>
            <person name="Naughton M.C."/>
            <person name="Nigam S."/>
            <person name="Overson R."/>
            <person name="Rajakumar R."/>
            <person name="Reese J.T."/>
            <person name="Scott J.J."/>
            <person name="Smith C.R."/>
            <person name="Tao S."/>
            <person name="Tsutsui N.D."/>
            <person name="Viljakainen L."/>
            <person name="Wissler L."/>
            <person name="Yandell M.D."/>
            <person name="Zimmer F."/>
            <person name="Taylor J."/>
            <person name="Slater S.C."/>
            <person name="Clifton S.W."/>
            <person name="Warren W.C."/>
            <person name="Elsik C.G."/>
            <person name="Smith C.D."/>
            <person name="Weinstock G.M."/>
            <person name="Gerardo N.M."/>
            <person name="Currie C.R."/>
        </authorList>
    </citation>
    <scope>NUCLEOTIDE SEQUENCE [LARGE SCALE GENOMIC DNA]</scope>
</reference>
<organism evidence="11 12">
    <name type="scientific">Atta cephalotes</name>
    <name type="common">Leafcutter ant</name>
    <dbReference type="NCBI Taxonomy" id="12957"/>
    <lineage>
        <taxon>Eukaryota</taxon>
        <taxon>Metazoa</taxon>
        <taxon>Ecdysozoa</taxon>
        <taxon>Arthropoda</taxon>
        <taxon>Hexapoda</taxon>
        <taxon>Insecta</taxon>
        <taxon>Pterygota</taxon>
        <taxon>Neoptera</taxon>
        <taxon>Endopterygota</taxon>
        <taxon>Hymenoptera</taxon>
        <taxon>Apocrita</taxon>
        <taxon>Aculeata</taxon>
        <taxon>Formicoidea</taxon>
        <taxon>Formicidae</taxon>
        <taxon>Myrmicinae</taxon>
        <taxon>Atta</taxon>
    </lineage>
</organism>
<name>A0A158NGH4_ATTCE</name>
<dbReference type="EMBL" id="ADTU01014974">
    <property type="status" value="NOT_ANNOTATED_CDS"/>
    <property type="molecule type" value="Genomic_DNA"/>
</dbReference>
<evidence type="ECO:0000256" key="10">
    <source>
        <dbReference type="SAM" id="Phobius"/>
    </source>
</evidence>
<dbReference type="EnsemblMetazoa" id="XM_012201242.1">
    <property type="protein sequence ID" value="XP_012056632.1"/>
    <property type="gene ID" value="LOC105619724"/>
</dbReference>
<dbReference type="GO" id="GO:0004984">
    <property type="term" value="F:olfactory receptor activity"/>
    <property type="evidence" value="ECO:0007669"/>
    <property type="project" value="InterPro"/>
</dbReference>
<feature type="transmembrane region" description="Helical" evidence="10">
    <location>
        <begin position="33"/>
        <end position="53"/>
    </location>
</feature>
<keyword evidence="2" id="KW-1003">Cell membrane</keyword>
<dbReference type="OrthoDB" id="7552777at2759"/>
<keyword evidence="8" id="KW-0675">Receptor</keyword>
<keyword evidence="9" id="KW-0807">Transducer</keyword>
<dbReference type="AlphaFoldDB" id="A0A158NGH4"/>
<feature type="transmembrane region" description="Helical" evidence="10">
    <location>
        <begin position="73"/>
        <end position="90"/>
    </location>
</feature>
<evidence type="ECO:0008006" key="13">
    <source>
        <dbReference type="Google" id="ProtNLM"/>
    </source>
</evidence>
<evidence type="ECO:0000256" key="1">
    <source>
        <dbReference type="ARBA" id="ARBA00004651"/>
    </source>
</evidence>
<evidence type="ECO:0000256" key="9">
    <source>
        <dbReference type="ARBA" id="ARBA00023224"/>
    </source>
</evidence>
<reference evidence="11" key="2">
    <citation type="submission" date="2016-04" db="UniProtKB">
        <authorList>
            <consortium name="EnsemblMetazoa"/>
        </authorList>
    </citation>
    <scope>IDENTIFICATION</scope>
</reference>
<keyword evidence="6 10" id="KW-1133">Transmembrane helix</keyword>
<dbReference type="GO" id="GO:0007165">
    <property type="term" value="P:signal transduction"/>
    <property type="evidence" value="ECO:0007669"/>
    <property type="project" value="UniProtKB-KW"/>
</dbReference>
<dbReference type="InParanoid" id="A0A158NGH4"/>
<accession>A0A158NGH4</accession>
<protein>
    <recommendedName>
        <fullName evidence="13">Odorant receptor</fullName>
    </recommendedName>
</protein>
<keyword evidence="3" id="KW-0716">Sensory transduction</keyword>
<evidence type="ECO:0000256" key="2">
    <source>
        <dbReference type="ARBA" id="ARBA00022475"/>
    </source>
</evidence>
<evidence type="ECO:0000256" key="6">
    <source>
        <dbReference type="ARBA" id="ARBA00022989"/>
    </source>
</evidence>
<evidence type="ECO:0000256" key="4">
    <source>
        <dbReference type="ARBA" id="ARBA00022692"/>
    </source>
</evidence>
<sequence length="128" mass="14711">MFFSLTGVFIISLCFNFLRIFQIASSGEAVKEAFLPVTFIFVNIMYLFIYNFFGQNIIDHNSQVFITAYSVQWYVAPLHIQRMILFLLLKGAKDFTIIIGKIFISSIECFATLIKASISYFTVVLSMQ</sequence>
<evidence type="ECO:0000256" key="7">
    <source>
        <dbReference type="ARBA" id="ARBA00023136"/>
    </source>
</evidence>
<evidence type="ECO:0000313" key="12">
    <source>
        <dbReference type="Proteomes" id="UP000005205"/>
    </source>
</evidence>
<dbReference type="Proteomes" id="UP000005205">
    <property type="component" value="Unassembled WGS sequence"/>
</dbReference>
<dbReference type="PANTHER" id="PTHR21137">
    <property type="entry name" value="ODORANT RECEPTOR"/>
    <property type="match status" value="1"/>
</dbReference>
<proteinExistence type="predicted"/>
<dbReference type="Pfam" id="PF02949">
    <property type="entry name" value="7tm_6"/>
    <property type="match status" value="1"/>
</dbReference>
<dbReference type="InterPro" id="IPR004117">
    <property type="entry name" value="7tm6_olfct_rcpt"/>
</dbReference>
<gene>
    <name evidence="11" type="primary">105619724</name>
</gene>